<proteinExistence type="predicted"/>
<name>A0ABN2PUG5_9ACTN</name>
<gene>
    <name evidence="2" type="ORF">GCM10009716_41480</name>
</gene>
<dbReference type="RefSeq" id="WP_344264865.1">
    <property type="nucleotide sequence ID" value="NZ_BAAAMJ010000054.1"/>
</dbReference>
<dbReference type="Pfam" id="PF12957">
    <property type="entry name" value="DUF3846"/>
    <property type="match status" value="1"/>
</dbReference>
<dbReference type="EMBL" id="BAAAMJ010000054">
    <property type="protein sequence ID" value="GAA1929524.1"/>
    <property type="molecule type" value="Genomic_DNA"/>
</dbReference>
<sequence length="80" mass="8194">MINEEGKITDLPPNMAATLLARHLGAIADDDWIAGSAVITGGTSNGDTAALTDAQLHHTYDQLAASFRTAAKTVATTAGN</sequence>
<feature type="domain" description="DUF3846" evidence="1">
    <location>
        <begin position="2"/>
        <end position="62"/>
    </location>
</feature>
<accession>A0ABN2PUG5</accession>
<evidence type="ECO:0000313" key="2">
    <source>
        <dbReference type="EMBL" id="GAA1929524.1"/>
    </source>
</evidence>
<keyword evidence="3" id="KW-1185">Reference proteome</keyword>
<reference evidence="2 3" key="1">
    <citation type="journal article" date="2019" name="Int. J. Syst. Evol. Microbiol.">
        <title>The Global Catalogue of Microorganisms (GCM) 10K type strain sequencing project: providing services to taxonomists for standard genome sequencing and annotation.</title>
        <authorList>
            <consortium name="The Broad Institute Genomics Platform"/>
            <consortium name="The Broad Institute Genome Sequencing Center for Infectious Disease"/>
            <person name="Wu L."/>
            <person name="Ma J."/>
        </authorList>
    </citation>
    <scope>NUCLEOTIDE SEQUENCE [LARGE SCALE GENOMIC DNA]</scope>
    <source>
        <strain evidence="2 3">JCM 13581</strain>
    </source>
</reference>
<comment type="caution">
    <text evidence="2">The sequence shown here is derived from an EMBL/GenBank/DDBJ whole genome shotgun (WGS) entry which is preliminary data.</text>
</comment>
<evidence type="ECO:0000259" key="1">
    <source>
        <dbReference type="Pfam" id="PF12957"/>
    </source>
</evidence>
<evidence type="ECO:0000313" key="3">
    <source>
        <dbReference type="Proteomes" id="UP001501303"/>
    </source>
</evidence>
<dbReference type="InterPro" id="IPR024559">
    <property type="entry name" value="DUF3846"/>
</dbReference>
<organism evidence="2 3">
    <name type="scientific">Streptomyces sodiiphilus</name>
    <dbReference type="NCBI Taxonomy" id="226217"/>
    <lineage>
        <taxon>Bacteria</taxon>
        <taxon>Bacillati</taxon>
        <taxon>Actinomycetota</taxon>
        <taxon>Actinomycetes</taxon>
        <taxon>Kitasatosporales</taxon>
        <taxon>Streptomycetaceae</taxon>
        <taxon>Streptomyces</taxon>
    </lineage>
</organism>
<dbReference type="Proteomes" id="UP001501303">
    <property type="component" value="Unassembled WGS sequence"/>
</dbReference>
<protein>
    <recommendedName>
        <fullName evidence="1">DUF3846 domain-containing protein</fullName>
    </recommendedName>
</protein>